<gene>
    <name evidence="4" type="ORF">Rsub_04022</name>
</gene>
<feature type="compositionally biased region" description="Low complexity" evidence="2">
    <location>
        <begin position="267"/>
        <end position="289"/>
    </location>
</feature>
<dbReference type="InterPro" id="IPR037388">
    <property type="entry name" value="Blinkin"/>
</dbReference>
<evidence type="ECO:0000313" key="5">
    <source>
        <dbReference type="Proteomes" id="UP000247498"/>
    </source>
</evidence>
<feature type="region of interest" description="Disordered" evidence="2">
    <location>
        <begin position="1455"/>
        <end position="1475"/>
    </location>
</feature>
<feature type="region of interest" description="Disordered" evidence="2">
    <location>
        <begin position="1"/>
        <end position="70"/>
    </location>
</feature>
<feature type="coiled-coil region" evidence="1">
    <location>
        <begin position="1117"/>
        <end position="1217"/>
    </location>
</feature>
<feature type="compositionally biased region" description="Acidic residues" evidence="2">
    <location>
        <begin position="456"/>
        <end position="466"/>
    </location>
</feature>
<feature type="compositionally biased region" description="Low complexity" evidence="2">
    <location>
        <begin position="111"/>
        <end position="127"/>
    </location>
</feature>
<dbReference type="OrthoDB" id="534647at2759"/>
<dbReference type="GO" id="GO:0008608">
    <property type="term" value="P:attachment of spindle microtubules to kinetochore"/>
    <property type="evidence" value="ECO:0007669"/>
    <property type="project" value="InterPro"/>
</dbReference>
<feature type="region of interest" description="Disordered" evidence="2">
    <location>
        <begin position="700"/>
        <end position="761"/>
    </location>
</feature>
<feature type="region of interest" description="Disordered" evidence="2">
    <location>
        <begin position="630"/>
        <end position="677"/>
    </location>
</feature>
<evidence type="ECO:0000313" key="4">
    <source>
        <dbReference type="EMBL" id="GBF91718.1"/>
    </source>
</evidence>
<feature type="compositionally biased region" description="Low complexity" evidence="2">
    <location>
        <begin position="582"/>
        <end position="596"/>
    </location>
</feature>
<feature type="region of interest" description="Disordered" evidence="2">
    <location>
        <begin position="567"/>
        <end position="611"/>
    </location>
</feature>
<protein>
    <recommendedName>
        <fullName evidence="3">Spc7 kinetochore protein domain-containing protein</fullName>
    </recommendedName>
</protein>
<dbReference type="STRING" id="307507.A0A2V0NVP6"/>
<dbReference type="InParanoid" id="A0A2V0NVP6"/>
<dbReference type="GO" id="GO:0005634">
    <property type="term" value="C:nucleus"/>
    <property type="evidence" value="ECO:0007669"/>
    <property type="project" value="TreeGrafter"/>
</dbReference>
<evidence type="ECO:0000256" key="1">
    <source>
        <dbReference type="SAM" id="Coils"/>
    </source>
</evidence>
<dbReference type="PANTHER" id="PTHR16520">
    <property type="entry name" value="KINETOCHORE SCAFFOLD 1"/>
    <property type="match status" value="1"/>
</dbReference>
<feature type="compositionally biased region" description="Low complexity" evidence="2">
    <location>
        <begin position="735"/>
        <end position="748"/>
    </location>
</feature>
<feature type="compositionally biased region" description="Polar residues" evidence="2">
    <location>
        <begin position="51"/>
        <end position="64"/>
    </location>
</feature>
<comment type="caution">
    <text evidence="4">The sequence shown here is derived from an EMBL/GenBank/DDBJ whole genome shotgun (WGS) entry which is preliminary data.</text>
</comment>
<accession>A0A2V0NVP6</accession>
<feature type="domain" description="Spc7 kinetochore protein" evidence="3">
    <location>
        <begin position="975"/>
        <end position="1158"/>
    </location>
</feature>
<dbReference type="EMBL" id="BDRX01000026">
    <property type="protein sequence ID" value="GBF91718.1"/>
    <property type="molecule type" value="Genomic_DNA"/>
</dbReference>
<feature type="compositionally biased region" description="Low complexity" evidence="2">
    <location>
        <begin position="325"/>
        <end position="350"/>
    </location>
</feature>
<organism evidence="4 5">
    <name type="scientific">Raphidocelis subcapitata</name>
    <dbReference type="NCBI Taxonomy" id="307507"/>
    <lineage>
        <taxon>Eukaryota</taxon>
        <taxon>Viridiplantae</taxon>
        <taxon>Chlorophyta</taxon>
        <taxon>core chlorophytes</taxon>
        <taxon>Chlorophyceae</taxon>
        <taxon>CS clade</taxon>
        <taxon>Sphaeropleales</taxon>
        <taxon>Selenastraceae</taxon>
        <taxon>Raphidocelis</taxon>
    </lineage>
</organism>
<feature type="region of interest" description="Disordered" evidence="2">
    <location>
        <begin position="324"/>
        <end position="511"/>
    </location>
</feature>
<feature type="compositionally biased region" description="Low complexity" evidence="2">
    <location>
        <begin position="359"/>
        <end position="394"/>
    </location>
</feature>
<dbReference type="Proteomes" id="UP000247498">
    <property type="component" value="Unassembled WGS sequence"/>
</dbReference>
<feature type="compositionally biased region" description="Low complexity" evidence="2">
    <location>
        <begin position="435"/>
        <end position="455"/>
    </location>
</feature>
<sequence length="1475" mass="147540">MSGRTPSSILRAKRAAGQEAGGGKRRAKSFGGRRVSFAPDDELETMHLFTDKNTPSPLPNQQQLAGGDTQPLGELQNLVHASMQSVAAAGAGFGAFDKPDAPAQPRFESQSPAFTASGGAGAAAGAASPFSPVSMDITNDTLQQDAAAAAAAAARAPDADLSLTFDGGAGGLGLGDGTGTFNITDHVPGLSTLIEEDEEAFAADGHGSPEGVVEDDDDEGGGGAGPDATAEMELTGVTALPEGFEPTRAITLPSPSPARYNTRRSSARGVGDAGAAEAAAAVTPASAARGGRRSSARTSGAGLPAFGDLINLSTPTSVVKAAVTPTRSAAKSPAPSAAASPAPQAATPPEAAAPPASPLPAKSPARSAAKSAAGSAAKSAPKSPARSTAKSPASVAKPAVSPSPLRRRSSRLSTGAPPSPLPTALQLPEAEAGAEYDGAHAASDAAPEADAPAAMEEADAVAEAEAEAPPARAPPSPLALSPVAEMDDEGASTGRRATGSSLGGLSAGQPTVDTATLRDKWGFVPGDDDNTMALELHGLGGLGEATLHNVYAEDTATNDVPQELRAAAAPEAPEAEAEAEAAPEAPEPPAAAAAEPAAPPARPMTRSRRSSIAVAPTLSAIAESTGAPSPAASLLAASPAPSPMAAAPSPAPLSPALGAAPSPAPAGSAPATPESVLEGADAGGAEADEGLTTKLMQIMGDAGDGMDDAGEEDMGDADMEDAPAPAAAPTPSPAPAAAEAAPAPAPEAQTAPRISIGGGRGSVGSNMIGAAGLMSARRGGGDGGGAAAGAQPLGATTRLLADSAELAALAGAAAAPAAAAPPPAFDDMGFTGHLLADATGASAFVPRRATGGLALPPGLSPVPGAGAGAGPRRPSMDLIAGGRRSVLADDNTLEQFALPPELGGQYVPRSAQRGASHRLSLGLSQAPGSVGTGSRRVVPALSEDRGATMPFSGALGHAYSAMTPGGGHAVASRAAQPITFQDFLQVVDMQFLDHIRRGTSINMMDLAPGPVPNDLTEALKALILTAPEVSVLEGALNELHGAMRAKRSQVHALEEDLEAVNPEVFSTVQVARRSDLEALKLALVVRKKCCRAMTGSAWKQLRAGMERRLAERLAQSQRLLDQELGFVQNKLQRAQQQRQLVGDFTADIARSMEEELAAYEAAAAAQARLRYARARLEELRAINSERQRRADEVAAEAARLQAECGKLAAEREEAAQHADRLSAAATAPTPARGEPCADRLIDAGERLDILTGLQPWRLQAAPGGGWALRFRTGLACRVEVSGERAALEVAFEAPGGGAPALQTAVLKQLASTLPARTELPTRQLRSAVPPLALRLDAMASLAERLGRAFAAWRPLSGVRVEGASGEVVLSFVDAARGAKMEVALPLPALLERTARPAAASLRLVAAPAGWQARADAAGAELAAALGAAGADALDAACRAVCGALAGAAREEEAAAAAAAAAPAPPQTPPSVTLAA</sequence>
<feature type="compositionally biased region" description="Low complexity" evidence="2">
    <location>
        <begin position="853"/>
        <end position="864"/>
    </location>
</feature>
<name>A0A2V0NVP6_9CHLO</name>
<evidence type="ECO:0000256" key="2">
    <source>
        <dbReference type="SAM" id="MobiDB-lite"/>
    </source>
</evidence>
<feature type="compositionally biased region" description="Low complexity" evidence="2">
    <location>
        <begin position="630"/>
        <end position="671"/>
    </location>
</feature>
<proteinExistence type="predicted"/>
<feature type="compositionally biased region" description="Acidic residues" evidence="2">
    <location>
        <begin position="704"/>
        <end position="721"/>
    </location>
</feature>
<dbReference type="PANTHER" id="PTHR16520:SF3">
    <property type="entry name" value="KINETOCHORE SCAFFOLD 1"/>
    <property type="match status" value="1"/>
</dbReference>
<feature type="region of interest" description="Disordered" evidence="2">
    <location>
        <begin position="203"/>
        <end position="311"/>
    </location>
</feature>
<keyword evidence="1" id="KW-0175">Coiled coil</keyword>
<feature type="region of interest" description="Disordered" evidence="2">
    <location>
        <begin position="853"/>
        <end position="874"/>
    </location>
</feature>
<keyword evidence="5" id="KW-1185">Reference proteome</keyword>
<dbReference type="GO" id="GO:0034501">
    <property type="term" value="P:protein localization to kinetochore"/>
    <property type="evidence" value="ECO:0007669"/>
    <property type="project" value="InterPro"/>
</dbReference>
<dbReference type="InterPro" id="IPR013253">
    <property type="entry name" value="Spc7_domain"/>
</dbReference>
<dbReference type="Pfam" id="PF08317">
    <property type="entry name" value="Spc7"/>
    <property type="match status" value="1"/>
</dbReference>
<evidence type="ECO:0000259" key="3">
    <source>
        <dbReference type="Pfam" id="PF08317"/>
    </source>
</evidence>
<feature type="region of interest" description="Disordered" evidence="2">
    <location>
        <begin position="92"/>
        <end position="127"/>
    </location>
</feature>
<reference evidence="4 5" key="1">
    <citation type="journal article" date="2018" name="Sci. Rep.">
        <title>Raphidocelis subcapitata (=Pseudokirchneriella subcapitata) provides an insight into genome evolution and environmental adaptations in the Sphaeropleales.</title>
        <authorList>
            <person name="Suzuki S."/>
            <person name="Yamaguchi H."/>
            <person name="Nakajima N."/>
            <person name="Kawachi M."/>
        </authorList>
    </citation>
    <scope>NUCLEOTIDE SEQUENCE [LARGE SCALE GENOMIC DNA]</scope>
    <source>
        <strain evidence="4 5">NIES-35</strain>
    </source>
</reference>